<dbReference type="RefSeq" id="WP_061452952.1">
    <property type="nucleotide sequence ID" value="NZ_KQ969553.1"/>
</dbReference>
<dbReference type="OrthoDB" id="2229357at2"/>
<protein>
    <submittedName>
        <fullName evidence="2">Putative transcriptional regulator</fullName>
    </submittedName>
</protein>
<gene>
    <name evidence="2" type="ORF">SORDD16_01375</name>
</gene>
<evidence type="ECO:0000313" key="2">
    <source>
        <dbReference type="EMBL" id="KXT85594.1"/>
    </source>
</evidence>
<dbReference type="PATRIC" id="fig|1303.79.peg.1647"/>
<dbReference type="SUPFAM" id="SSF47413">
    <property type="entry name" value="lambda repressor-like DNA-binding domains"/>
    <property type="match status" value="1"/>
</dbReference>
<dbReference type="CDD" id="cd00093">
    <property type="entry name" value="HTH_XRE"/>
    <property type="match status" value="1"/>
</dbReference>
<comment type="caution">
    <text evidence="2">The sequence shown here is derived from an EMBL/GenBank/DDBJ whole genome shotgun (WGS) entry which is preliminary data.</text>
</comment>
<dbReference type="Gene3D" id="1.10.260.40">
    <property type="entry name" value="lambda repressor-like DNA-binding domains"/>
    <property type="match status" value="1"/>
</dbReference>
<dbReference type="Proteomes" id="UP000072653">
    <property type="component" value="Unassembled WGS sequence"/>
</dbReference>
<dbReference type="EMBL" id="LQOB01000267">
    <property type="protein sequence ID" value="KXT85594.1"/>
    <property type="molecule type" value="Genomic_DNA"/>
</dbReference>
<dbReference type="GO" id="GO:0003677">
    <property type="term" value="F:DNA binding"/>
    <property type="evidence" value="ECO:0007669"/>
    <property type="project" value="InterPro"/>
</dbReference>
<dbReference type="PROSITE" id="PS50943">
    <property type="entry name" value="HTH_CROC1"/>
    <property type="match status" value="1"/>
</dbReference>
<dbReference type="InterPro" id="IPR010982">
    <property type="entry name" value="Lambda_DNA-bd_dom_sf"/>
</dbReference>
<dbReference type="AlphaFoldDB" id="A0A139PBG1"/>
<sequence>MLISVEIAEKVRAKRGKRNLTKSQTALALGIARTTLSKVESGNYNAPKRIYEAVMNWLVEDL</sequence>
<proteinExistence type="predicted"/>
<evidence type="ECO:0000259" key="1">
    <source>
        <dbReference type="PROSITE" id="PS50943"/>
    </source>
</evidence>
<feature type="domain" description="HTH cro/C1-type" evidence="1">
    <location>
        <begin position="11"/>
        <end position="45"/>
    </location>
</feature>
<dbReference type="InterPro" id="IPR001387">
    <property type="entry name" value="Cro/C1-type_HTH"/>
</dbReference>
<organism evidence="2 3">
    <name type="scientific">Streptococcus oralis</name>
    <dbReference type="NCBI Taxonomy" id="1303"/>
    <lineage>
        <taxon>Bacteria</taxon>
        <taxon>Bacillati</taxon>
        <taxon>Bacillota</taxon>
        <taxon>Bacilli</taxon>
        <taxon>Lactobacillales</taxon>
        <taxon>Streptococcaceae</taxon>
        <taxon>Streptococcus</taxon>
    </lineage>
</organism>
<evidence type="ECO:0000313" key="3">
    <source>
        <dbReference type="Proteomes" id="UP000072653"/>
    </source>
</evidence>
<name>A0A139PBG1_STROR</name>
<reference evidence="2 3" key="1">
    <citation type="submission" date="2016-01" db="EMBL/GenBank/DDBJ databases">
        <title>Highly variable Streptococcus oralis are common among viridans streptococci isolated from primates.</title>
        <authorList>
            <person name="Denapaite D."/>
            <person name="Rieger M."/>
            <person name="Koendgen S."/>
            <person name="Brueckner R."/>
            <person name="Ochigava I."/>
            <person name="Kappeler P."/>
            <person name="Maetz-Rensing K."/>
            <person name="Leendertz F."/>
            <person name="Hakenbeck R."/>
        </authorList>
    </citation>
    <scope>NUCLEOTIDE SEQUENCE [LARGE SCALE GENOMIC DNA]</scope>
    <source>
        <strain evidence="2 3">DD16</strain>
    </source>
</reference>
<dbReference type="Pfam" id="PF01381">
    <property type="entry name" value="HTH_3"/>
    <property type="match status" value="1"/>
</dbReference>
<accession>A0A139PBG1</accession>